<feature type="domain" description="HhH-GPD" evidence="5">
    <location>
        <begin position="124"/>
        <end position="285"/>
    </location>
</feature>
<evidence type="ECO:0000313" key="8">
    <source>
        <dbReference type="Proteomes" id="UP001157167"/>
    </source>
</evidence>
<keyword evidence="8" id="KW-1185">Reference proteome</keyword>
<dbReference type="EC" id="3.2.2.21" evidence="2"/>
<dbReference type="InterPro" id="IPR037046">
    <property type="entry name" value="AlkA_N_sf"/>
</dbReference>
<dbReference type="CDD" id="cd00056">
    <property type="entry name" value="ENDO3c"/>
    <property type="match status" value="1"/>
</dbReference>
<dbReference type="PANTHER" id="PTHR43003">
    <property type="entry name" value="DNA-3-METHYLADENINE GLYCOSYLASE"/>
    <property type="match status" value="1"/>
</dbReference>
<dbReference type="Gene3D" id="3.30.310.20">
    <property type="entry name" value="DNA-3-methyladenine glycosylase AlkA, N-terminal domain"/>
    <property type="match status" value="1"/>
</dbReference>
<dbReference type="Proteomes" id="UP001157167">
    <property type="component" value="Unassembled WGS sequence"/>
</dbReference>
<comment type="catalytic activity">
    <reaction evidence="1">
        <text>Hydrolysis of alkylated DNA, releasing 3-methyladenine, 3-methylguanine, 7-methylguanine and 7-methyladenine.</text>
        <dbReference type="EC" id="3.2.2.21"/>
    </reaction>
</comment>
<dbReference type="InterPro" id="IPR003265">
    <property type="entry name" value="HhH-GPD_domain"/>
</dbReference>
<evidence type="ECO:0000259" key="5">
    <source>
        <dbReference type="SMART" id="SM00478"/>
    </source>
</evidence>
<keyword evidence="4" id="KW-0234">DNA repair</keyword>
<protein>
    <recommendedName>
        <fullName evidence="2">DNA-3-methyladenine glycosylase II</fullName>
        <ecNumber evidence="2">3.2.2.21</ecNumber>
    </recommendedName>
</protein>
<evidence type="ECO:0000256" key="3">
    <source>
        <dbReference type="ARBA" id="ARBA00022763"/>
    </source>
</evidence>
<dbReference type="InterPro" id="IPR011257">
    <property type="entry name" value="DNA_glycosylase"/>
</dbReference>
<dbReference type="Gene3D" id="1.10.340.30">
    <property type="entry name" value="Hypothetical protein, domain 2"/>
    <property type="match status" value="1"/>
</dbReference>
<evidence type="ECO:0000313" key="7">
    <source>
        <dbReference type="EMBL" id="GLT24310.1"/>
    </source>
</evidence>
<feature type="domain" description="DNA-3-methyladenine glycosylase AlkA N-terminal" evidence="6">
    <location>
        <begin position="1"/>
        <end position="114"/>
    </location>
</feature>
<dbReference type="SUPFAM" id="SSF48150">
    <property type="entry name" value="DNA-glycosylase"/>
    <property type="match status" value="1"/>
</dbReference>
<sequence length="285" mass="30976">MQLPADFRPADFLAFHGRDARQVAERVTGSRIEKGILWHGHPARLTLDLSPGRAEARLDVDGPAPDPAEVTPLARHLLGLDQPVAELAAAHRDHPQLGPLLARLPGLRVPQAATPFEALSWAITGQQISLAAAVSIRRRLIETTNLHHSSGLACYPDAATLARLDEPTLRTAGYSATKAATLLEVARRTADGRLPLDHWLHTRTPAAEIHATLAQLRGIGPWTIDYTLLRGFAQMDGSLHGDVAVRRKLQALLGHDTPPTPKETQAWLAQFAPWRALVAAMLWAS</sequence>
<dbReference type="Pfam" id="PF00730">
    <property type="entry name" value="HhH-GPD"/>
    <property type="match status" value="1"/>
</dbReference>
<dbReference type="RefSeq" id="WP_284189475.1">
    <property type="nucleotide sequence ID" value="NZ_BSPX01000083.1"/>
</dbReference>
<evidence type="ECO:0000259" key="6">
    <source>
        <dbReference type="SMART" id="SM01009"/>
    </source>
</evidence>
<comment type="caution">
    <text evidence="7">The sequence shown here is derived from an EMBL/GenBank/DDBJ whole genome shotgun (WGS) entry which is preliminary data.</text>
</comment>
<evidence type="ECO:0000256" key="1">
    <source>
        <dbReference type="ARBA" id="ARBA00000086"/>
    </source>
</evidence>
<keyword evidence="3" id="KW-0227">DNA damage</keyword>
<organism evidence="7 8">
    <name type="scientific">Zoogloea oryzae</name>
    <dbReference type="NCBI Taxonomy" id="310767"/>
    <lineage>
        <taxon>Bacteria</taxon>
        <taxon>Pseudomonadati</taxon>
        <taxon>Pseudomonadota</taxon>
        <taxon>Betaproteobacteria</taxon>
        <taxon>Rhodocyclales</taxon>
        <taxon>Zoogloeaceae</taxon>
        <taxon>Zoogloea</taxon>
    </lineage>
</organism>
<dbReference type="PANTHER" id="PTHR43003:SF13">
    <property type="entry name" value="DNA-3-METHYLADENINE GLYCOSYLASE 2"/>
    <property type="match status" value="1"/>
</dbReference>
<reference evidence="8" key="1">
    <citation type="journal article" date="2019" name="Int. J. Syst. Evol. Microbiol.">
        <title>The Global Catalogue of Microorganisms (GCM) 10K type strain sequencing project: providing services to taxonomists for standard genome sequencing and annotation.</title>
        <authorList>
            <consortium name="The Broad Institute Genomics Platform"/>
            <consortium name="The Broad Institute Genome Sequencing Center for Infectious Disease"/>
            <person name="Wu L."/>
            <person name="Ma J."/>
        </authorList>
    </citation>
    <scope>NUCLEOTIDE SEQUENCE [LARGE SCALE GENOMIC DNA]</scope>
    <source>
        <strain evidence="8">NBRC 102407</strain>
    </source>
</reference>
<dbReference type="EMBL" id="BSPX01000083">
    <property type="protein sequence ID" value="GLT24310.1"/>
    <property type="molecule type" value="Genomic_DNA"/>
</dbReference>
<name>A0ABQ6FFC0_9RHOO</name>
<evidence type="ECO:0000256" key="2">
    <source>
        <dbReference type="ARBA" id="ARBA00012000"/>
    </source>
</evidence>
<dbReference type="SMART" id="SM01009">
    <property type="entry name" value="AlkA_N"/>
    <property type="match status" value="1"/>
</dbReference>
<proteinExistence type="predicted"/>
<dbReference type="InterPro" id="IPR051912">
    <property type="entry name" value="Alkylbase_DNA_Glycosylase/TA"/>
</dbReference>
<accession>A0ABQ6FFC0</accession>
<dbReference type="SMART" id="SM00478">
    <property type="entry name" value="ENDO3c"/>
    <property type="match status" value="1"/>
</dbReference>
<dbReference type="InterPro" id="IPR010316">
    <property type="entry name" value="AlkA_N"/>
</dbReference>
<gene>
    <name evidence="7" type="ORF">GCM10007933_37870</name>
</gene>
<evidence type="ECO:0000256" key="4">
    <source>
        <dbReference type="ARBA" id="ARBA00023204"/>
    </source>
</evidence>